<evidence type="ECO:0000256" key="8">
    <source>
        <dbReference type="ARBA" id="ARBA00023204"/>
    </source>
</evidence>
<evidence type="ECO:0000313" key="11">
    <source>
        <dbReference type="EMBL" id="QEE17219.1"/>
    </source>
</evidence>
<organism evidence="11 12">
    <name type="scientific">Promethearchaeum syntrophicum</name>
    <dbReference type="NCBI Taxonomy" id="2594042"/>
    <lineage>
        <taxon>Archaea</taxon>
        <taxon>Promethearchaeati</taxon>
        <taxon>Promethearchaeota</taxon>
        <taxon>Promethearchaeia</taxon>
        <taxon>Promethearchaeales</taxon>
        <taxon>Promethearchaeaceae</taxon>
        <taxon>Promethearchaeum</taxon>
    </lineage>
</organism>
<dbReference type="GO" id="GO:0051536">
    <property type="term" value="F:iron-sulfur cluster binding"/>
    <property type="evidence" value="ECO:0007669"/>
    <property type="project" value="UniProtKB-KW"/>
</dbReference>
<keyword evidence="3" id="KW-0479">Metal-binding</keyword>
<dbReference type="Proteomes" id="UP000321408">
    <property type="component" value="Chromosome"/>
</dbReference>
<gene>
    <name evidence="11" type="ORF">DSAG12_03051</name>
</gene>
<keyword evidence="9 11" id="KW-0326">Glycosidase</keyword>
<keyword evidence="8" id="KW-0234">DNA repair</keyword>
<dbReference type="EMBL" id="CP042905">
    <property type="protein sequence ID" value="QEE17219.1"/>
    <property type="molecule type" value="Genomic_DNA"/>
</dbReference>
<dbReference type="Gene3D" id="1.10.340.30">
    <property type="entry name" value="Hypothetical protein, domain 2"/>
    <property type="match status" value="1"/>
</dbReference>
<evidence type="ECO:0000256" key="9">
    <source>
        <dbReference type="ARBA" id="ARBA00023295"/>
    </source>
</evidence>
<evidence type="ECO:0000256" key="7">
    <source>
        <dbReference type="ARBA" id="ARBA00023014"/>
    </source>
</evidence>
<dbReference type="Gene3D" id="1.10.1670.10">
    <property type="entry name" value="Helix-hairpin-Helix base-excision DNA repair enzymes (C-terminal)"/>
    <property type="match status" value="1"/>
</dbReference>
<evidence type="ECO:0000259" key="10">
    <source>
        <dbReference type="SMART" id="SM00478"/>
    </source>
</evidence>
<dbReference type="KEGG" id="psyt:DSAG12_03051"/>
<dbReference type="GO" id="GO:0034039">
    <property type="term" value="F:8-oxo-7,8-dihydroguanine DNA N-glycosylase activity"/>
    <property type="evidence" value="ECO:0007669"/>
    <property type="project" value="TreeGrafter"/>
</dbReference>
<name>A0A5B9DD24_9ARCH</name>
<dbReference type="GeneID" id="41331023"/>
<dbReference type="CDD" id="cd00056">
    <property type="entry name" value="ENDO3c"/>
    <property type="match status" value="1"/>
</dbReference>
<evidence type="ECO:0000256" key="6">
    <source>
        <dbReference type="ARBA" id="ARBA00023004"/>
    </source>
</evidence>
<dbReference type="GO" id="GO:0000701">
    <property type="term" value="F:purine-specific mismatch base pair DNA N-glycosylase activity"/>
    <property type="evidence" value="ECO:0007669"/>
    <property type="project" value="TreeGrafter"/>
</dbReference>
<evidence type="ECO:0000256" key="5">
    <source>
        <dbReference type="ARBA" id="ARBA00022801"/>
    </source>
</evidence>
<dbReference type="InterPro" id="IPR023170">
    <property type="entry name" value="HhH_base_excis_C"/>
</dbReference>
<sequence>MDSLKLHPVPSNLKSIKKWNLFGNRDEFRLIQDYFSKNLIEWFKHHGRDLPWRQTRDPYKILLSEIMLQQTQVDRVIEYYHQFLDQIPDFATLEEISEDTVIELWKGLGYYNRARNLQKIAKIIMNDYDGMFPSTKSEILALPGIGEYTTGAVMTFALNIRAPLVDTNVERVYRRIFLQDIHIQSPSELSKIYWFLADQLLPDEKYWEFNQGIMDFGAVLCKANSPICNKCFCRKFCRYYSRRSLSRFL</sequence>
<reference evidence="11 12" key="2">
    <citation type="journal article" date="2024" name="Int. J. Syst. Evol. Microbiol.">
        <title>Promethearchaeum syntrophicum gen. nov., sp. nov., an anaerobic, obligately syntrophic archaeon, the first isolate of the lineage 'Asgard' archaea, and proposal of the new archaeal phylum Promethearchaeota phyl. nov. and kingdom Promethearchaeati regn. nov.</title>
        <authorList>
            <person name="Imachi H."/>
            <person name="Nobu M.K."/>
            <person name="Kato S."/>
            <person name="Takaki Y."/>
            <person name="Miyazaki M."/>
            <person name="Miyata M."/>
            <person name="Ogawara M."/>
            <person name="Saito Y."/>
            <person name="Sakai S."/>
            <person name="Tahara Y.O."/>
            <person name="Takano Y."/>
            <person name="Tasumi E."/>
            <person name="Uematsu K."/>
            <person name="Yoshimura T."/>
            <person name="Itoh T."/>
            <person name="Ohkuma M."/>
            <person name="Takai K."/>
        </authorList>
    </citation>
    <scope>NUCLEOTIDE SEQUENCE [LARGE SCALE GENOMIC DNA]</scope>
    <source>
        <strain evidence="11 12">MK-D1</strain>
    </source>
</reference>
<dbReference type="GO" id="GO:0035485">
    <property type="term" value="F:adenine/guanine mispair binding"/>
    <property type="evidence" value="ECO:0007669"/>
    <property type="project" value="TreeGrafter"/>
</dbReference>
<dbReference type="InterPro" id="IPR003265">
    <property type="entry name" value="HhH-GPD_domain"/>
</dbReference>
<evidence type="ECO:0000313" key="12">
    <source>
        <dbReference type="Proteomes" id="UP000321408"/>
    </source>
</evidence>
<dbReference type="AlphaFoldDB" id="A0A5B9DD24"/>
<accession>A0A5B9DD24</accession>
<protein>
    <submittedName>
        <fullName evidence="11">A/G-specific adenine glycosylase</fullName>
        <ecNumber evidence="11">3.2.2.-</ecNumber>
    </submittedName>
</protein>
<comment type="similarity">
    <text evidence="2">Belongs to the Nth/MutY family.</text>
</comment>
<dbReference type="PANTHER" id="PTHR42944">
    <property type="entry name" value="ADENINE DNA GLYCOSYLASE"/>
    <property type="match status" value="1"/>
</dbReference>
<dbReference type="InterPro" id="IPR044298">
    <property type="entry name" value="MIG/MutY"/>
</dbReference>
<dbReference type="EC" id="3.2.2.-" evidence="11"/>
<comment type="cofactor">
    <cofactor evidence="1">
        <name>[4Fe-4S] cluster</name>
        <dbReference type="ChEBI" id="CHEBI:49883"/>
    </cofactor>
</comment>
<proteinExistence type="inferred from homology"/>
<evidence type="ECO:0000256" key="1">
    <source>
        <dbReference type="ARBA" id="ARBA00001966"/>
    </source>
</evidence>
<evidence type="ECO:0000256" key="2">
    <source>
        <dbReference type="ARBA" id="ARBA00008343"/>
    </source>
</evidence>
<dbReference type="GO" id="GO:0006298">
    <property type="term" value="P:mismatch repair"/>
    <property type="evidence" value="ECO:0007669"/>
    <property type="project" value="TreeGrafter"/>
</dbReference>
<dbReference type="GO" id="GO:0006284">
    <property type="term" value="P:base-excision repair"/>
    <property type="evidence" value="ECO:0007669"/>
    <property type="project" value="InterPro"/>
</dbReference>
<evidence type="ECO:0000256" key="3">
    <source>
        <dbReference type="ARBA" id="ARBA00022723"/>
    </source>
</evidence>
<dbReference type="PIRSF" id="PIRSF001435">
    <property type="entry name" value="Nth"/>
    <property type="match status" value="1"/>
</dbReference>
<dbReference type="OrthoDB" id="19248at2157"/>
<dbReference type="SUPFAM" id="SSF48150">
    <property type="entry name" value="DNA-glycosylase"/>
    <property type="match status" value="1"/>
</dbReference>
<dbReference type="RefSeq" id="WP_147664124.1">
    <property type="nucleotide sequence ID" value="NZ_CP042905.2"/>
</dbReference>
<keyword evidence="4" id="KW-0227">DNA damage</keyword>
<evidence type="ECO:0000256" key="4">
    <source>
        <dbReference type="ARBA" id="ARBA00022763"/>
    </source>
</evidence>
<dbReference type="GO" id="GO:0032357">
    <property type="term" value="F:oxidized purine DNA binding"/>
    <property type="evidence" value="ECO:0007669"/>
    <property type="project" value="TreeGrafter"/>
</dbReference>
<keyword evidence="7" id="KW-0411">Iron-sulfur</keyword>
<reference evidence="11 12" key="1">
    <citation type="journal article" date="2020" name="Nature">
        <title>Isolation of an archaeon at the prokaryote-eukaryote interface.</title>
        <authorList>
            <person name="Imachi H."/>
            <person name="Nobu M.K."/>
            <person name="Nakahara N."/>
            <person name="Morono Y."/>
            <person name="Ogawara M."/>
            <person name="Takaki Y."/>
            <person name="Takano Y."/>
            <person name="Uematsu K."/>
            <person name="Ikuta T."/>
            <person name="Ito M."/>
            <person name="Matsui Y."/>
            <person name="Miyazaki M."/>
            <person name="Murata K."/>
            <person name="Saito Y."/>
            <person name="Sakai S."/>
            <person name="Song C."/>
            <person name="Tasumi E."/>
            <person name="Yamanaka Y."/>
            <person name="Yamaguchi T."/>
            <person name="Kamagata Y."/>
            <person name="Tamaki H."/>
            <person name="Takai K."/>
        </authorList>
    </citation>
    <scope>NUCLEOTIDE SEQUENCE [LARGE SCALE GENOMIC DNA]</scope>
    <source>
        <strain evidence="11 12">MK-D1</strain>
    </source>
</reference>
<dbReference type="Pfam" id="PF00730">
    <property type="entry name" value="HhH-GPD"/>
    <property type="match status" value="1"/>
</dbReference>
<dbReference type="PANTHER" id="PTHR42944:SF1">
    <property type="entry name" value="ADENINE DNA GLYCOSYLASE"/>
    <property type="match status" value="1"/>
</dbReference>
<dbReference type="GO" id="GO:0046872">
    <property type="term" value="F:metal ion binding"/>
    <property type="evidence" value="ECO:0007669"/>
    <property type="project" value="UniProtKB-KW"/>
</dbReference>
<feature type="domain" description="HhH-GPD" evidence="10">
    <location>
        <begin position="67"/>
        <end position="219"/>
    </location>
</feature>
<dbReference type="SMART" id="SM00478">
    <property type="entry name" value="ENDO3c"/>
    <property type="match status" value="1"/>
</dbReference>
<dbReference type="InterPro" id="IPR011257">
    <property type="entry name" value="DNA_glycosylase"/>
</dbReference>
<keyword evidence="5 11" id="KW-0378">Hydrolase</keyword>
<keyword evidence="6" id="KW-0408">Iron</keyword>
<keyword evidence="12" id="KW-1185">Reference proteome</keyword>